<proteinExistence type="predicted"/>
<dbReference type="STRING" id="5627.A0A1C7LL12"/>
<dbReference type="Pfam" id="PF08240">
    <property type="entry name" value="ADH_N"/>
    <property type="match status" value="1"/>
</dbReference>
<dbReference type="InterPro" id="IPR020843">
    <property type="entry name" value="ER"/>
</dbReference>
<dbReference type="Gene3D" id="3.90.180.10">
    <property type="entry name" value="Medium-chain alcohol dehydrogenases, catalytic domain"/>
    <property type="match status" value="1"/>
</dbReference>
<dbReference type="EMBL" id="LUGG01000047">
    <property type="protein sequence ID" value="OBZ65228.1"/>
    <property type="molecule type" value="Genomic_DNA"/>
</dbReference>
<dbReference type="SUPFAM" id="SSF50129">
    <property type="entry name" value="GroES-like"/>
    <property type="match status" value="1"/>
</dbReference>
<reference evidence="2 3" key="1">
    <citation type="submission" date="2016-03" db="EMBL/GenBank/DDBJ databases">
        <title>Whole genome sequencing of Grifola frondosa 9006-11.</title>
        <authorList>
            <person name="Min B."/>
            <person name="Park H."/>
            <person name="Kim J.-G."/>
            <person name="Cho H."/>
            <person name="Oh Y.-L."/>
            <person name="Kong W.-S."/>
            <person name="Choi I.-G."/>
        </authorList>
    </citation>
    <scope>NUCLEOTIDE SEQUENCE [LARGE SCALE GENOMIC DNA]</scope>
    <source>
        <strain evidence="2 3">9006-11</strain>
    </source>
</reference>
<comment type="caution">
    <text evidence="2">The sequence shown here is derived from an EMBL/GenBank/DDBJ whole genome shotgun (WGS) entry which is preliminary data.</text>
</comment>
<keyword evidence="3" id="KW-1185">Reference proteome</keyword>
<dbReference type="InterPro" id="IPR013154">
    <property type="entry name" value="ADH-like_N"/>
</dbReference>
<dbReference type="AlphaFoldDB" id="A0A1C7LL12"/>
<dbReference type="CDD" id="cd08249">
    <property type="entry name" value="enoyl_reductase_like"/>
    <property type="match status" value="1"/>
</dbReference>
<accession>A0A1C7LL12</accession>
<dbReference type="GO" id="GO:0016651">
    <property type="term" value="F:oxidoreductase activity, acting on NAD(P)H"/>
    <property type="evidence" value="ECO:0007669"/>
    <property type="project" value="InterPro"/>
</dbReference>
<gene>
    <name evidence="2" type="primary">TOXD_2</name>
    <name evidence="2" type="ORF">A0H81_14699</name>
</gene>
<dbReference type="OMA" id="NCILAVP"/>
<dbReference type="SMART" id="SM00829">
    <property type="entry name" value="PKS_ER"/>
    <property type="match status" value="1"/>
</dbReference>
<dbReference type="Gene3D" id="3.40.50.720">
    <property type="entry name" value="NAD(P)-binding Rossmann-like Domain"/>
    <property type="match status" value="2"/>
</dbReference>
<dbReference type="OrthoDB" id="10257049at2759"/>
<feature type="domain" description="Enoyl reductase (ER)" evidence="1">
    <location>
        <begin position="9"/>
        <end position="325"/>
    </location>
</feature>
<evidence type="ECO:0000313" key="3">
    <source>
        <dbReference type="Proteomes" id="UP000092993"/>
    </source>
</evidence>
<dbReference type="InterPro" id="IPR011032">
    <property type="entry name" value="GroES-like_sf"/>
</dbReference>
<organism evidence="2 3">
    <name type="scientific">Grifola frondosa</name>
    <name type="common">Maitake</name>
    <name type="synonym">Polyporus frondosus</name>
    <dbReference type="NCBI Taxonomy" id="5627"/>
    <lineage>
        <taxon>Eukaryota</taxon>
        <taxon>Fungi</taxon>
        <taxon>Dikarya</taxon>
        <taxon>Basidiomycota</taxon>
        <taxon>Agaricomycotina</taxon>
        <taxon>Agaricomycetes</taxon>
        <taxon>Polyporales</taxon>
        <taxon>Grifolaceae</taxon>
        <taxon>Grifola</taxon>
    </lineage>
</organism>
<evidence type="ECO:0000259" key="1">
    <source>
        <dbReference type="SMART" id="SM00829"/>
    </source>
</evidence>
<dbReference type="PANTHER" id="PTHR45348">
    <property type="entry name" value="HYPOTHETICAL OXIDOREDUCTASE (EUROFUNG)"/>
    <property type="match status" value="1"/>
</dbReference>
<dbReference type="Proteomes" id="UP000092993">
    <property type="component" value="Unassembled WGS sequence"/>
</dbReference>
<evidence type="ECO:0000313" key="2">
    <source>
        <dbReference type="EMBL" id="OBZ65228.1"/>
    </source>
</evidence>
<name>A0A1C7LL12_GRIFR</name>
<dbReference type="InterPro" id="IPR047122">
    <property type="entry name" value="Trans-enoyl_RdTase-like"/>
</dbReference>
<protein>
    <submittedName>
        <fullName evidence="2">Protein TOXD</fullName>
    </submittedName>
</protein>
<sequence>MKAVVMQEGYTVALIDQPVPTIGDDDILVKTVAVAQNPTDWRHAAHLGKPGMVIGLDWSGRVIQTGKHVSAPVVGQHVAGFVAGGTHAGSGAFAEYVKTPADLVWEVPEGTLSDEEASTLGCAFWTAVQGLYAPGRLGLVEPPAKVEGERWVLITAAAVRIFNGHSAVRLTDHPLEASVGQFAIQLAHISGYKVVTTASPRNLACLPPWALTPYSITTIQKCRRQGRACPLAHIGGEVRDDVEMMMTMVYTALGDAVDFGPEMRWSVSPEDRAHMVAFLKKVPKLVAEEKLKPNPVKLWEGGLAAVPEGLQHAREGKVRAEKIVYRV</sequence>